<proteinExistence type="predicted"/>
<evidence type="ECO:0000259" key="1">
    <source>
        <dbReference type="Pfam" id="PF01037"/>
    </source>
</evidence>
<protein>
    <submittedName>
        <fullName evidence="2">AsnC family transcriptional regulator</fullName>
    </submittedName>
</protein>
<dbReference type="InterPro" id="IPR019887">
    <property type="entry name" value="Tscrpt_reg_AsnC/Lrp_C"/>
</dbReference>
<dbReference type="AlphaFoldDB" id="A0A2V1JZU1"/>
<keyword evidence="3" id="KW-1185">Reference proteome</keyword>
<dbReference type="EMBL" id="QETB01000006">
    <property type="protein sequence ID" value="PWF24534.1"/>
    <property type="molecule type" value="Genomic_DNA"/>
</dbReference>
<dbReference type="SUPFAM" id="SSF54909">
    <property type="entry name" value="Dimeric alpha+beta barrel"/>
    <property type="match status" value="1"/>
</dbReference>
<organism evidence="2 3">
    <name type="scientific">Ancrocorticia populi</name>
    <dbReference type="NCBI Taxonomy" id="2175228"/>
    <lineage>
        <taxon>Bacteria</taxon>
        <taxon>Bacillati</taxon>
        <taxon>Actinomycetota</taxon>
        <taxon>Actinomycetes</taxon>
        <taxon>Actinomycetales</taxon>
        <taxon>Actinomycetaceae</taxon>
        <taxon>Ancrocorticia</taxon>
    </lineage>
</organism>
<evidence type="ECO:0000313" key="3">
    <source>
        <dbReference type="Proteomes" id="UP000245283"/>
    </source>
</evidence>
<name>A0A2V1JZU1_9ACTO</name>
<evidence type="ECO:0000313" key="2">
    <source>
        <dbReference type="EMBL" id="PWF24534.1"/>
    </source>
</evidence>
<reference evidence="3" key="1">
    <citation type="submission" date="2018-05" db="EMBL/GenBank/DDBJ databases">
        <authorList>
            <person name="Li Y."/>
        </authorList>
    </citation>
    <scope>NUCLEOTIDE SEQUENCE [LARGE SCALE GENOMIC DNA]</scope>
    <source>
        <strain evidence="3">sk1b4</strain>
    </source>
</reference>
<dbReference type="Gene3D" id="3.30.70.920">
    <property type="match status" value="1"/>
</dbReference>
<feature type="domain" description="Transcription regulator AsnC/Lrp ligand binding" evidence="1">
    <location>
        <begin position="6"/>
        <end position="77"/>
    </location>
</feature>
<dbReference type="Pfam" id="PF01037">
    <property type="entry name" value="AsnC_trans_reg"/>
    <property type="match status" value="1"/>
</dbReference>
<sequence>MLTAIVHIDVDVSLIPEAAQAIAAVDGVSEAFSVTGDHDVIAIVRVNAHEDLATVISDHIGKVKGVTGITTYLAFRTYSQEMLDEAFHIGLD</sequence>
<comment type="caution">
    <text evidence="2">The sequence shown here is derived from an EMBL/GenBank/DDBJ whole genome shotgun (WGS) entry which is preliminary data.</text>
</comment>
<gene>
    <name evidence="2" type="ORF">DD236_10900</name>
</gene>
<dbReference type="Proteomes" id="UP000245283">
    <property type="component" value="Unassembled WGS sequence"/>
</dbReference>
<accession>A0A2V1JZU1</accession>
<dbReference type="OrthoDB" id="70544at2"/>
<dbReference type="InterPro" id="IPR011008">
    <property type="entry name" value="Dimeric_a/b-barrel"/>
</dbReference>